<dbReference type="Proteomes" id="UP000478493">
    <property type="component" value="Unassembled WGS sequence"/>
</dbReference>
<dbReference type="EMBL" id="VWGP01000020">
    <property type="protein sequence ID" value="KAA4529556.1"/>
    <property type="molecule type" value="Genomic_DNA"/>
</dbReference>
<gene>
    <name evidence="3" type="ORF">F3B85_21380</name>
</gene>
<dbReference type="PROSITE" id="PS51750">
    <property type="entry name" value="BRO_N"/>
    <property type="match status" value="1"/>
</dbReference>
<proteinExistence type="predicted"/>
<protein>
    <submittedName>
        <fullName evidence="3">Bro-N domain-containing protein</fullName>
    </submittedName>
</protein>
<evidence type="ECO:0000313" key="4">
    <source>
        <dbReference type="Proteomes" id="UP000478493"/>
    </source>
</evidence>
<feature type="region of interest" description="Disordered" evidence="1">
    <location>
        <begin position="271"/>
        <end position="290"/>
    </location>
</feature>
<feature type="compositionally biased region" description="Basic and acidic residues" evidence="1">
    <location>
        <begin position="274"/>
        <end position="290"/>
    </location>
</feature>
<dbReference type="Pfam" id="PF02498">
    <property type="entry name" value="Bro-N"/>
    <property type="match status" value="1"/>
</dbReference>
<dbReference type="SMART" id="SM01040">
    <property type="entry name" value="Bro-N"/>
    <property type="match status" value="1"/>
</dbReference>
<name>A0A5M5M506_BACOV</name>
<reference evidence="3 4" key="1">
    <citation type="journal article" date="2019" name="Nat. Med.">
        <title>A library of human gut bacterial isolates paired with longitudinal multiomics data enables mechanistic microbiome research.</title>
        <authorList>
            <person name="Poyet M."/>
            <person name="Groussin M."/>
            <person name="Gibbons S.M."/>
            <person name="Avila-Pacheco J."/>
            <person name="Jiang X."/>
            <person name="Kearney S.M."/>
            <person name="Perrotta A.R."/>
            <person name="Berdy B."/>
            <person name="Zhao S."/>
            <person name="Lieberman T.D."/>
            <person name="Swanson P.K."/>
            <person name="Smith M."/>
            <person name="Roesemann S."/>
            <person name="Alexander J.E."/>
            <person name="Rich S.A."/>
            <person name="Livny J."/>
            <person name="Vlamakis H."/>
            <person name="Clish C."/>
            <person name="Bullock K."/>
            <person name="Deik A."/>
            <person name="Scott J."/>
            <person name="Pierce K.A."/>
            <person name="Xavier R.J."/>
            <person name="Alm E.J."/>
        </authorList>
    </citation>
    <scope>NUCLEOTIDE SEQUENCE [LARGE SCALE GENOMIC DNA]</scope>
    <source>
        <strain evidence="3 4">BIOML-A41</strain>
    </source>
</reference>
<dbReference type="AlphaFoldDB" id="A0A5M5M506"/>
<dbReference type="InterPro" id="IPR003497">
    <property type="entry name" value="BRO_N_domain"/>
</dbReference>
<comment type="caution">
    <text evidence="3">The sequence shown here is derived from an EMBL/GenBank/DDBJ whole genome shotgun (WGS) entry which is preliminary data.</text>
</comment>
<organism evidence="3 4">
    <name type="scientific">Bacteroides ovatus</name>
    <dbReference type="NCBI Taxonomy" id="28116"/>
    <lineage>
        <taxon>Bacteria</taxon>
        <taxon>Pseudomonadati</taxon>
        <taxon>Bacteroidota</taxon>
        <taxon>Bacteroidia</taxon>
        <taxon>Bacteroidales</taxon>
        <taxon>Bacteroidaceae</taxon>
        <taxon>Bacteroides</taxon>
    </lineage>
</organism>
<evidence type="ECO:0000256" key="1">
    <source>
        <dbReference type="SAM" id="MobiDB-lite"/>
    </source>
</evidence>
<feature type="domain" description="Bro-N" evidence="2">
    <location>
        <begin position="1"/>
        <end position="122"/>
    </location>
</feature>
<dbReference type="RefSeq" id="WP_008999765.1">
    <property type="nucleotide sequence ID" value="NZ_CAKJZH010000002.1"/>
</dbReference>
<evidence type="ECO:0000259" key="2">
    <source>
        <dbReference type="PROSITE" id="PS51750"/>
    </source>
</evidence>
<sequence length="290" mass="33382">MTKQQALKLFEERRVRTVWDDEQEKWYFSIVDVVAVLTDSSNPQTYWRVLKKRLLSEGNETVTNCNGLKMQAADGKMRLTDVADTEQLLRLIQSIPSPKAEPFKLWMAKVASERLNQIQDPELSIDQALMDYKRMGYSDSWINQRLKSIEIRKDLTDEWKKHGLQEGVQFATLTDIIYQTWSDMTSKEYKQFKGLKKENLRDNMTNKELVLNMLAELSTKEISETSDPETFSDHIDIAQQGGEVARNARLELEAKTGKRVISPLNAQSGILLKGKSEDKSKEGSENELKD</sequence>
<accession>A0A5M5M506</accession>
<evidence type="ECO:0000313" key="3">
    <source>
        <dbReference type="EMBL" id="KAA4529556.1"/>
    </source>
</evidence>